<dbReference type="InterPro" id="IPR011990">
    <property type="entry name" value="TPR-like_helical_dom_sf"/>
</dbReference>
<keyword evidence="7" id="KW-1185">Reference proteome</keyword>
<feature type="compositionally biased region" description="Polar residues" evidence="3">
    <location>
        <begin position="17"/>
        <end position="28"/>
    </location>
</feature>
<protein>
    <submittedName>
        <fullName evidence="6">Soluble lytic murein transglycosylase</fullName>
    </submittedName>
</protein>
<dbReference type="PATRIC" id="fig|1391653.3.peg.793"/>
<dbReference type="STRING" id="1391653.AKJ08_0773"/>
<evidence type="ECO:0000259" key="5">
    <source>
        <dbReference type="Pfam" id="PF01464"/>
    </source>
</evidence>
<dbReference type="SUPFAM" id="SSF53955">
    <property type="entry name" value="Lysozyme-like"/>
    <property type="match status" value="1"/>
</dbReference>
<evidence type="ECO:0000313" key="7">
    <source>
        <dbReference type="Proteomes" id="UP000055590"/>
    </source>
</evidence>
<keyword evidence="2 4" id="KW-0732">Signal</keyword>
<sequence>MSGRPVLLALLLTAHVSPTSVAASSNRPGGTPHSLPARSPAAPGEAVSARDDAAADASAGAAKDKRNEEDTPGAASGKTGPAAAGNAPGADSERTSAGATAAVSEKGRSARARAASRLLAADPAEAVAACTPEIAKSGADALACRLISARAKLDLGEARSAAEVLRPATGKLGILEPWGALLLGEALAGSGQAAAALPLLAAARKADPTGPLGLRADRLEALALIESGQPAQARKRLEGLIARRASDVIELRLGLARAALAAGDRSAAVALYRRIWRESAGQRAGDEAGERLRALASAGVAIPEPTAAERLDRAERLLSRGEAAAAAAELDAVGNPGAALASKLLLLRARSLSDTERKKEAEALLVPALEAGSDPDLLALAARLAMRRGATDEAVARLDRLHATASGSTAAEAAFLAAFFLYDHGRLEEAEARFRAFVAEHEGHRLDEGRWYVAWTAYRQGKHAAAASGLSELIREHPKSSLIPQATYWRGRALEAAGNRREAAAVFREVLRRWPTDWYGLLAQARLGETAPASTFAFAMLAAPSETPDPKGAAGSRLARAEALYAAGLPQPAGEELDAALAGQRNRAILARAARVARDGGDAWRAWQLGTVRLGGLTSAADLAYPRAFAEEVEASGRRFGVEPALLWAVMRQESGFRTAIRSQASAVGLMQVLPRTAEKLSALMGLPPGQGQKLADPAVNVLLGGSYIAALGARFDRNPALIAAAYNAGPLAVVRWMEDPARRALPLDEFVESIPFRETRGYVKKVVSNLAVYRLVYGDVPLRLAKELPPVSPGVDF</sequence>
<dbReference type="CDD" id="cd13401">
    <property type="entry name" value="Slt70-like"/>
    <property type="match status" value="1"/>
</dbReference>
<gene>
    <name evidence="6" type="ORF">AKJ08_0773</name>
</gene>
<accession>A0A0K1PAE4</accession>
<dbReference type="Gene3D" id="1.10.530.10">
    <property type="match status" value="1"/>
</dbReference>
<evidence type="ECO:0000256" key="4">
    <source>
        <dbReference type="SAM" id="SignalP"/>
    </source>
</evidence>
<dbReference type="Pfam" id="PF13432">
    <property type="entry name" value="TPR_16"/>
    <property type="match status" value="1"/>
</dbReference>
<dbReference type="EMBL" id="CP012332">
    <property type="protein sequence ID" value="AKU90386.1"/>
    <property type="molecule type" value="Genomic_DNA"/>
</dbReference>
<dbReference type="OrthoDB" id="9781970at2"/>
<evidence type="ECO:0000313" key="6">
    <source>
        <dbReference type="EMBL" id="AKU90386.1"/>
    </source>
</evidence>
<feature type="compositionally biased region" description="Low complexity" evidence="3">
    <location>
        <begin position="80"/>
        <end position="90"/>
    </location>
</feature>
<dbReference type="KEGG" id="vin:AKJ08_0773"/>
<feature type="region of interest" description="Disordered" evidence="3">
    <location>
        <begin position="17"/>
        <end position="108"/>
    </location>
</feature>
<evidence type="ECO:0000256" key="1">
    <source>
        <dbReference type="ARBA" id="ARBA00007734"/>
    </source>
</evidence>
<dbReference type="InterPro" id="IPR008939">
    <property type="entry name" value="Lytic_TGlycosylase_superhlx_U"/>
</dbReference>
<organism evidence="6 7">
    <name type="scientific">Vulgatibacter incomptus</name>
    <dbReference type="NCBI Taxonomy" id="1391653"/>
    <lineage>
        <taxon>Bacteria</taxon>
        <taxon>Pseudomonadati</taxon>
        <taxon>Myxococcota</taxon>
        <taxon>Myxococcia</taxon>
        <taxon>Myxococcales</taxon>
        <taxon>Cystobacterineae</taxon>
        <taxon>Vulgatibacteraceae</taxon>
        <taxon>Vulgatibacter</taxon>
    </lineage>
</organism>
<dbReference type="GO" id="GO:0004553">
    <property type="term" value="F:hydrolase activity, hydrolyzing O-glycosyl compounds"/>
    <property type="evidence" value="ECO:0007669"/>
    <property type="project" value="InterPro"/>
</dbReference>
<dbReference type="InterPro" id="IPR008258">
    <property type="entry name" value="Transglycosylase_SLT_dom_1"/>
</dbReference>
<dbReference type="Pfam" id="PF01464">
    <property type="entry name" value="SLT"/>
    <property type="match status" value="1"/>
</dbReference>
<proteinExistence type="inferred from homology"/>
<dbReference type="GO" id="GO:0042597">
    <property type="term" value="C:periplasmic space"/>
    <property type="evidence" value="ECO:0007669"/>
    <property type="project" value="InterPro"/>
</dbReference>
<dbReference type="Pfam" id="PF14559">
    <property type="entry name" value="TPR_19"/>
    <property type="match status" value="1"/>
</dbReference>
<feature type="chain" id="PRO_5005465545" evidence="4">
    <location>
        <begin position="23"/>
        <end position="798"/>
    </location>
</feature>
<dbReference type="Proteomes" id="UP000055590">
    <property type="component" value="Chromosome"/>
</dbReference>
<comment type="similarity">
    <text evidence="1">Belongs to the transglycosylase Slt family.</text>
</comment>
<evidence type="ECO:0000256" key="2">
    <source>
        <dbReference type="ARBA" id="ARBA00022729"/>
    </source>
</evidence>
<dbReference type="InterPro" id="IPR023346">
    <property type="entry name" value="Lysozyme-like_dom_sf"/>
</dbReference>
<dbReference type="AlphaFoldDB" id="A0A0K1PAE4"/>
<dbReference type="PANTHER" id="PTHR37423">
    <property type="entry name" value="SOLUBLE LYTIC MUREIN TRANSGLYCOSYLASE-RELATED"/>
    <property type="match status" value="1"/>
</dbReference>
<dbReference type="Gene3D" id="1.25.40.10">
    <property type="entry name" value="Tetratricopeptide repeat domain"/>
    <property type="match status" value="2"/>
</dbReference>
<feature type="signal peptide" evidence="4">
    <location>
        <begin position="1"/>
        <end position="22"/>
    </location>
</feature>
<feature type="domain" description="Transglycosylase SLT" evidence="5">
    <location>
        <begin position="635"/>
        <end position="740"/>
    </location>
</feature>
<dbReference type="PANTHER" id="PTHR37423:SF2">
    <property type="entry name" value="MEMBRANE-BOUND LYTIC MUREIN TRANSGLYCOSYLASE C"/>
    <property type="match status" value="1"/>
</dbReference>
<evidence type="ECO:0000256" key="3">
    <source>
        <dbReference type="SAM" id="MobiDB-lite"/>
    </source>
</evidence>
<name>A0A0K1PAE4_9BACT</name>
<dbReference type="SUPFAM" id="SSF48435">
    <property type="entry name" value="Bacterial muramidases"/>
    <property type="match status" value="1"/>
</dbReference>
<reference evidence="6 7" key="1">
    <citation type="submission" date="2015-08" db="EMBL/GenBank/DDBJ databases">
        <authorList>
            <person name="Babu N.S."/>
            <person name="Beckwith C.J."/>
            <person name="Beseler K.G."/>
            <person name="Brison A."/>
            <person name="Carone J.V."/>
            <person name="Caskin T.P."/>
            <person name="Diamond M."/>
            <person name="Durham M.E."/>
            <person name="Foxe J.M."/>
            <person name="Go M."/>
            <person name="Henderson B.A."/>
            <person name="Jones I.B."/>
            <person name="McGettigan J.A."/>
            <person name="Micheletti S.J."/>
            <person name="Nasrallah M.E."/>
            <person name="Ortiz D."/>
            <person name="Piller C.R."/>
            <person name="Privatt S.R."/>
            <person name="Schneider S.L."/>
            <person name="Sharp S."/>
            <person name="Smith T.C."/>
            <person name="Stanton J.D."/>
            <person name="Ullery H.E."/>
            <person name="Wilson R.J."/>
            <person name="Serrano M.G."/>
            <person name="Buck G."/>
            <person name="Lee V."/>
            <person name="Wang Y."/>
            <person name="Carvalho R."/>
            <person name="Voegtly L."/>
            <person name="Shi R."/>
            <person name="Duckworth R."/>
            <person name="Johnson A."/>
            <person name="Loviza R."/>
            <person name="Walstead R."/>
            <person name="Shah Z."/>
            <person name="Kiflezghi M."/>
            <person name="Wade K."/>
            <person name="Ball S.L."/>
            <person name="Bradley K.W."/>
            <person name="Asai D.J."/>
            <person name="Bowman C.A."/>
            <person name="Russell D.A."/>
            <person name="Pope W.H."/>
            <person name="Jacobs-Sera D."/>
            <person name="Hendrix R.W."/>
            <person name="Hatfull G.F."/>
        </authorList>
    </citation>
    <scope>NUCLEOTIDE SEQUENCE [LARGE SCALE GENOMIC DNA]</scope>
    <source>
        <strain evidence="6 7">DSM 27710</strain>
    </source>
</reference>
<dbReference type="RefSeq" id="WP_050724837.1">
    <property type="nucleotide sequence ID" value="NZ_CP012332.1"/>
</dbReference>